<evidence type="ECO:0000313" key="2">
    <source>
        <dbReference type="Proteomes" id="UP001558613"/>
    </source>
</evidence>
<dbReference type="EMBL" id="JAYMGO010000003">
    <property type="protein sequence ID" value="KAL1279063.1"/>
    <property type="molecule type" value="Genomic_DNA"/>
</dbReference>
<comment type="caution">
    <text evidence="1">The sequence shown here is derived from an EMBL/GenBank/DDBJ whole genome shotgun (WGS) entry which is preliminary data.</text>
</comment>
<dbReference type="Proteomes" id="UP001558613">
    <property type="component" value="Unassembled WGS sequence"/>
</dbReference>
<accession>A0ABR3NPZ6</accession>
<evidence type="ECO:0000313" key="1">
    <source>
        <dbReference type="EMBL" id="KAL1279063.1"/>
    </source>
</evidence>
<name>A0ABR3NPZ6_9TELE</name>
<gene>
    <name evidence="1" type="ORF">QQF64_025736</name>
</gene>
<proteinExistence type="predicted"/>
<protein>
    <submittedName>
        <fullName evidence="1">Uncharacterized protein</fullName>
    </submittedName>
</protein>
<organism evidence="1 2">
    <name type="scientific">Cirrhinus molitorella</name>
    <name type="common">mud carp</name>
    <dbReference type="NCBI Taxonomy" id="172907"/>
    <lineage>
        <taxon>Eukaryota</taxon>
        <taxon>Metazoa</taxon>
        <taxon>Chordata</taxon>
        <taxon>Craniata</taxon>
        <taxon>Vertebrata</taxon>
        <taxon>Euteleostomi</taxon>
        <taxon>Actinopterygii</taxon>
        <taxon>Neopterygii</taxon>
        <taxon>Teleostei</taxon>
        <taxon>Ostariophysi</taxon>
        <taxon>Cypriniformes</taxon>
        <taxon>Cyprinidae</taxon>
        <taxon>Labeoninae</taxon>
        <taxon>Labeonini</taxon>
        <taxon>Cirrhinus</taxon>
    </lineage>
</organism>
<sequence length="246" mass="27761">MVFKPAKSRSLVLKKGRVVDKFRFSIAGTPIPTICEKPIKSLGKFFGSSLRDTAATKSTCEELEGWLKDVDKSGLPGKFKAWIYQHGILPRILWPLLLYEFPITTISDLERRVSGYLRRWNFRQKKKEQSINLPRTRRVPNVQRADSSSPDCGAATLLPGQSSLALLGTEVVGGKGGDEFSFKSSFDNTFRKIIITYNEELEERGWLSFSRLVTSLNTIQVIFQGKCYGVKGRSGYEIDALGFYFI</sequence>
<reference evidence="1 2" key="1">
    <citation type="submission" date="2023-09" db="EMBL/GenBank/DDBJ databases">
        <authorList>
            <person name="Wang M."/>
        </authorList>
    </citation>
    <scope>NUCLEOTIDE SEQUENCE [LARGE SCALE GENOMIC DNA]</scope>
    <source>
        <strain evidence="1">GT-2023</strain>
        <tissue evidence="1">Liver</tissue>
    </source>
</reference>
<keyword evidence="2" id="KW-1185">Reference proteome</keyword>